<feature type="non-terminal residue" evidence="1">
    <location>
        <position position="1"/>
    </location>
</feature>
<gene>
    <name evidence="1" type="ORF">B0T25DRAFT_415772</name>
</gene>
<comment type="caution">
    <text evidence="1">The sequence shown here is derived from an EMBL/GenBank/DDBJ whole genome shotgun (WGS) entry which is preliminary data.</text>
</comment>
<proteinExistence type="predicted"/>
<reference evidence="1" key="1">
    <citation type="journal article" date="2023" name="Mol. Phylogenet. Evol.">
        <title>Genome-scale phylogeny and comparative genomics of the fungal order Sordariales.</title>
        <authorList>
            <person name="Hensen N."/>
            <person name="Bonometti L."/>
            <person name="Westerberg I."/>
            <person name="Brannstrom I.O."/>
            <person name="Guillou S."/>
            <person name="Cros-Aarteil S."/>
            <person name="Calhoun S."/>
            <person name="Haridas S."/>
            <person name="Kuo A."/>
            <person name="Mondo S."/>
            <person name="Pangilinan J."/>
            <person name="Riley R."/>
            <person name="LaButti K."/>
            <person name="Andreopoulos B."/>
            <person name="Lipzen A."/>
            <person name="Chen C."/>
            <person name="Yan M."/>
            <person name="Daum C."/>
            <person name="Ng V."/>
            <person name="Clum A."/>
            <person name="Steindorff A."/>
            <person name="Ohm R.A."/>
            <person name="Martin F."/>
            <person name="Silar P."/>
            <person name="Natvig D.O."/>
            <person name="Lalanne C."/>
            <person name="Gautier V."/>
            <person name="Ament-Velasquez S.L."/>
            <person name="Kruys A."/>
            <person name="Hutchinson M.I."/>
            <person name="Powell A.J."/>
            <person name="Barry K."/>
            <person name="Miller A.N."/>
            <person name="Grigoriev I.V."/>
            <person name="Debuchy R."/>
            <person name="Gladieux P."/>
            <person name="Hiltunen Thoren M."/>
            <person name="Johannesson H."/>
        </authorList>
    </citation>
    <scope>NUCLEOTIDE SEQUENCE</scope>
    <source>
        <strain evidence="1">CBS 955.72</strain>
    </source>
</reference>
<feature type="non-terminal residue" evidence="1">
    <location>
        <position position="77"/>
    </location>
</feature>
<dbReference type="EMBL" id="JAUIQD010000004">
    <property type="protein sequence ID" value="KAK3352188.1"/>
    <property type="molecule type" value="Genomic_DNA"/>
</dbReference>
<dbReference type="Proteomes" id="UP001275084">
    <property type="component" value="Unassembled WGS sequence"/>
</dbReference>
<sequence length="77" mass="8862">GNQRRLVPPKHSDNHKAGLVDLKRRWITFAVTVGHPDWRALIKTLSYENKGLGKVFVRYLMRRAELRGKPIQAESAI</sequence>
<accession>A0AAJ0HGE9</accession>
<evidence type="ECO:0000313" key="1">
    <source>
        <dbReference type="EMBL" id="KAK3352188.1"/>
    </source>
</evidence>
<reference evidence="1" key="2">
    <citation type="submission" date="2023-06" db="EMBL/GenBank/DDBJ databases">
        <authorList>
            <consortium name="Lawrence Berkeley National Laboratory"/>
            <person name="Haridas S."/>
            <person name="Hensen N."/>
            <person name="Bonometti L."/>
            <person name="Westerberg I."/>
            <person name="Brannstrom I.O."/>
            <person name="Guillou S."/>
            <person name="Cros-Aarteil S."/>
            <person name="Calhoun S."/>
            <person name="Kuo A."/>
            <person name="Mondo S."/>
            <person name="Pangilinan J."/>
            <person name="Riley R."/>
            <person name="Labutti K."/>
            <person name="Andreopoulos B."/>
            <person name="Lipzen A."/>
            <person name="Chen C."/>
            <person name="Yanf M."/>
            <person name="Daum C."/>
            <person name="Ng V."/>
            <person name="Clum A."/>
            <person name="Steindorff A."/>
            <person name="Ohm R."/>
            <person name="Martin F."/>
            <person name="Silar P."/>
            <person name="Natvig D."/>
            <person name="Lalanne C."/>
            <person name="Gautier V."/>
            <person name="Ament-Velasquez S.L."/>
            <person name="Kruys A."/>
            <person name="Hutchinson M.I."/>
            <person name="Powell A.J."/>
            <person name="Barry K."/>
            <person name="Miller A.N."/>
            <person name="Grigoriev I.V."/>
            <person name="Debuchy R."/>
            <person name="Gladieux P."/>
            <person name="Thoren M.H."/>
            <person name="Johannesson H."/>
        </authorList>
    </citation>
    <scope>NUCLEOTIDE SEQUENCE</scope>
    <source>
        <strain evidence="1">CBS 955.72</strain>
    </source>
</reference>
<evidence type="ECO:0000313" key="2">
    <source>
        <dbReference type="Proteomes" id="UP001275084"/>
    </source>
</evidence>
<keyword evidence="2" id="KW-1185">Reference proteome</keyword>
<name>A0AAJ0HGE9_9PEZI</name>
<protein>
    <submittedName>
        <fullName evidence="1">Uncharacterized protein</fullName>
    </submittedName>
</protein>
<organism evidence="1 2">
    <name type="scientific">Lasiosphaeria hispida</name>
    <dbReference type="NCBI Taxonomy" id="260671"/>
    <lineage>
        <taxon>Eukaryota</taxon>
        <taxon>Fungi</taxon>
        <taxon>Dikarya</taxon>
        <taxon>Ascomycota</taxon>
        <taxon>Pezizomycotina</taxon>
        <taxon>Sordariomycetes</taxon>
        <taxon>Sordariomycetidae</taxon>
        <taxon>Sordariales</taxon>
        <taxon>Lasiosphaeriaceae</taxon>
        <taxon>Lasiosphaeria</taxon>
    </lineage>
</organism>
<dbReference type="AlphaFoldDB" id="A0AAJ0HGE9"/>